<feature type="region of interest" description="Disordered" evidence="1">
    <location>
        <begin position="24"/>
        <end position="79"/>
    </location>
</feature>
<evidence type="ECO:0000313" key="3">
    <source>
        <dbReference type="Proteomes" id="UP000011115"/>
    </source>
</evidence>
<feature type="compositionally biased region" description="Polar residues" evidence="1">
    <location>
        <begin position="25"/>
        <end position="37"/>
    </location>
</feature>
<dbReference type="AlphaFoldDB" id="M1D3Z4"/>
<dbReference type="HOGENOM" id="CLU_2241408_0_0_1"/>
<keyword evidence="3" id="KW-1185">Reference proteome</keyword>
<name>M1D3Z4_SOLTU</name>
<reference evidence="2" key="2">
    <citation type="submission" date="2015-06" db="UniProtKB">
        <authorList>
            <consortium name="EnsemblPlants"/>
        </authorList>
    </citation>
    <scope>IDENTIFICATION</scope>
    <source>
        <strain evidence="2">DM1-3 516 R44</strain>
    </source>
</reference>
<sequence>MDSSLNFAAAVGVANGNGKWFPITMTKNNNQEPQRATTENKKEVKNGNDRCKLTEKKENNRKRGEHECHAPSLHPWQDRHSETIAGPKRTLCLDFLTQRKLNSTA</sequence>
<organism evidence="2 3">
    <name type="scientific">Solanum tuberosum</name>
    <name type="common">Potato</name>
    <dbReference type="NCBI Taxonomy" id="4113"/>
    <lineage>
        <taxon>Eukaryota</taxon>
        <taxon>Viridiplantae</taxon>
        <taxon>Streptophyta</taxon>
        <taxon>Embryophyta</taxon>
        <taxon>Tracheophyta</taxon>
        <taxon>Spermatophyta</taxon>
        <taxon>Magnoliopsida</taxon>
        <taxon>eudicotyledons</taxon>
        <taxon>Gunneridae</taxon>
        <taxon>Pentapetalae</taxon>
        <taxon>asterids</taxon>
        <taxon>lamiids</taxon>
        <taxon>Solanales</taxon>
        <taxon>Solanaceae</taxon>
        <taxon>Solanoideae</taxon>
        <taxon>Solaneae</taxon>
        <taxon>Solanum</taxon>
    </lineage>
</organism>
<reference evidence="3" key="1">
    <citation type="journal article" date="2011" name="Nature">
        <title>Genome sequence and analysis of the tuber crop potato.</title>
        <authorList>
            <consortium name="The Potato Genome Sequencing Consortium"/>
        </authorList>
    </citation>
    <scope>NUCLEOTIDE SEQUENCE [LARGE SCALE GENOMIC DNA]</scope>
    <source>
        <strain evidence="3">cv. DM1-3 516 R44</strain>
    </source>
</reference>
<feature type="compositionally biased region" description="Basic and acidic residues" evidence="1">
    <location>
        <begin position="38"/>
        <end position="69"/>
    </location>
</feature>
<dbReference type="EnsemblPlants" id="PGSC0003DMT400080796">
    <property type="protein sequence ID" value="PGSC0003DMT400080796"/>
    <property type="gene ID" value="PGSC0003DMG400031470"/>
</dbReference>
<accession>M1D3Z4</accession>
<protein>
    <submittedName>
        <fullName evidence="2">Late blight resistance protein</fullName>
    </submittedName>
</protein>
<evidence type="ECO:0000256" key="1">
    <source>
        <dbReference type="SAM" id="MobiDB-lite"/>
    </source>
</evidence>
<dbReference type="Proteomes" id="UP000011115">
    <property type="component" value="Unassembled WGS sequence"/>
</dbReference>
<proteinExistence type="predicted"/>
<dbReference type="Gramene" id="PGSC0003DMT400080796">
    <property type="protein sequence ID" value="PGSC0003DMT400080796"/>
    <property type="gene ID" value="PGSC0003DMG400031470"/>
</dbReference>
<dbReference type="InParanoid" id="M1D3Z4"/>
<dbReference type="PaxDb" id="4113-PGSC0003DMT400080796"/>
<evidence type="ECO:0000313" key="2">
    <source>
        <dbReference type="EnsemblPlants" id="PGSC0003DMT400080796"/>
    </source>
</evidence>